<dbReference type="Gene3D" id="3.40.50.720">
    <property type="entry name" value="NAD(P)-binding Rossmann-like Domain"/>
    <property type="match status" value="1"/>
</dbReference>
<evidence type="ECO:0000256" key="3">
    <source>
        <dbReference type="ARBA" id="ARBA00022723"/>
    </source>
</evidence>
<dbReference type="GO" id="GO:0046029">
    <property type="term" value="F:mannitol dehydrogenase activity"/>
    <property type="evidence" value="ECO:0007669"/>
    <property type="project" value="UniProtKB-EC"/>
</dbReference>
<dbReference type="InterPro" id="IPR029752">
    <property type="entry name" value="D-isomer_DH_CS1"/>
</dbReference>
<reference evidence="12 13" key="1">
    <citation type="journal article" date="2019" name="Plant Biotechnol. J.">
        <title>The red bayberry genome and genetic basis of sex determination.</title>
        <authorList>
            <person name="Jia H.M."/>
            <person name="Jia H.J."/>
            <person name="Cai Q.L."/>
            <person name="Wang Y."/>
            <person name="Zhao H.B."/>
            <person name="Yang W.F."/>
            <person name="Wang G.Y."/>
            <person name="Li Y.H."/>
            <person name="Zhan D.L."/>
            <person name="Shen Y.T."/>
            <person name="Niu Q.F."/>
            <person name="Chang L."/>
            <person name="Qiu J."/>
            <person name="Zhao L."/>
            <person name="Xie H.B."/>
            <person name="Fu W.Y."/>
            <person name="Jin J."/>
            <person name="Li X.W."/>
            <person name="Jiao Y."/>
            <person name="Zhou C.C."/>
            <person name="Tu T."/>
            <person name="Chai C.Y."/>
            <person name="Gao J.L."/>
            <person name="Fan L.J."/>
            <person name="van de Weg E."/>
            <person name="Wang J.Y."/>
            <person name="Gao Z.S."/>
        </authorList>
    </citation>
    <scope>NUCLEOTIDE SEQUENCE [LARGE SCALE GENOMIC DNA]</scope>
    <source>
        <tissue evidence="12">Leaves</tissue>
    </source>
</reference>
<dbReference type="InterPro" id="IPR036291">
    <property type="entry name" value="NAD(P)-bd_dom_sf"/>
</dbReference>
<dbReference type="OrthoDB" id="1879366at2759"/>
<dbReference type="SUPFAM" id="SSF50129">
    <property type="entry name" value="GroES-like"/>
    <property type="match status" value="1"/>
</dbReference>
<dbReference type="PANTHER" id="PTHR42683">
    <property type="entry name" value="ALDEHYDE REDUCTASE"/>
    <property type="match status" value="1"/>
</dbReference>
<dbReference type="AlphaFoldDB" id="A0A6A1UIP7"/>
<dbReference type="FunFam" id="3.40.50.720:FF:000022">
    <property type="entry name" value="Cinnamyl alcohol dehydrogenase"/>
    <property type="match status" value="1"/>
</dbReference>
<dbReference type="EMBL" id="RXIC02000225">
    <property type="protein sequence ID" value="KAB1200106.1"/>
    <property type="molecule type" value="Genomic_DNA"/>
</dbReference>
<dbReference type="PROSITE" id="PS00059">
    <property type="entry name" value="ADH_ZINC"/>
    <property type="match status" value="1"/>
</dbReference>
<evidence type="ECO:0000256" key="9">
    <source>
        <dbReference type="ARBA" id="ARBA00066829"/>
    </source>
</evidence>
<proteinExistence type="inferred from homology"/>
<dbReference type="PROSITE" id="PS00065">
    <property type="entry name" value="D_2_HYDROXYACID_DH_1"/>
    <property type="match status" value="1"/>
</dbReference>
<comment type="cofactor">
    <cofactor evidence="1 10">
        <name>Zn(2+)</name>
        <dbReference type="ChEBI" id="CHEBI:29105"/>
    </cofactor>
</comment>
<dbReference type="Proteomes" id="UP000516437">
    <property type="component" value="Unassembled WGS sequence"/>
</dbReference>
<evidence type="ECO:0000259" key="11">
    <source>
        <dbReference type="SMART" id="SM00829"/>
    </source>
</evidence>
<comment type="function">
    <text evidence="8">Oxidizes mannitol to mannose. Provides the initial step by which translocated mannitol is committed to central metabolism and, by regulating mannitol pool size, is important in regulating salt tolerance at the cellular level.</text>
</comment>
<keyword evidence="6" id="KW-0520">NAD</keyword>
<dbReference type="Pfam" id="PF00107">
    <property type="entry name" value="ADH_zinc_N"/>
    <property type="match status" value="1"/>
</dbReference>
<keyword evidence="13" id="KW-1185">Reference proteome</keyword>
<comment type="catalytic activity">
    <reaction evidence="7">
        <text>D-mannitol + NAD(+) = D-mannose + NADH + H(+)</text>
        <dbReference type="Rhea" id="RHEA:15029"/>
        <dbReference type="ChEBI" id="CHEBI:4208"/>
        <dbReference type="ChEBI" id="CHEBI:15378"/>
        <dbReference type="ChEBI" id="CHEBI:16899"/>
        <dbReference type="ChEBI" id="CHEBI:57540"/>
        <dbReference type="ChEBI" id="CHEBI:57945"/>
        <dbReference type="EC" id="1.1.1.255"/>
    </reaction>
</comment>
<comment type="caution">
    <text evidence="12">The sequence shown here is derived from an EMBL/GenBank/DDBJ whole genome shotgun (WGS) entry which is preliminary data.</text>
</comment>
<keyword evidence="5" id="KW-0560">Oxidoreductase</keyword>
<dbReference type="FunFam" id="3.90.180.10:FF:000100">
    <property type="entry name" value="Putative cinnamyl alcohol dehydrogenase 6"/>
    <property type="match status" value="1"/>
</dbReference>
<evidence type="ECO:0000256" key="1">
    <source>
        <dbReference type="ARBA" id="ARBA00001947"/>
    </source>
</evidence>
<dbReference type="EC" id="1.1.1.255" evidence="9"/>
<name>A0A6A1UIP7_9ROSI</name>
<dbReference type="InterPro" id="IPR020843">
    <property type="entry name" value="ER"/>
</dbReference>
<dbReference type="InterPro" id="IPR013149">
    <property type="entry name" value="ADH-like_C"/>
</dbReference>
<evidence type="ECO:0000256" key="5">
    <source>
        <dbReference type="ARBA" id="ARBA00023002"/>
    </source>
</evidence>
<dbReference type="SUPFAM" id="SSF51735">
    <property type="entry name" value="NAD(P)-binding Rossmann-fold domains"/>
    <property type="match status" value="1"/>
</dbReference>
<dbReference type="FunFam" id="3.90.180.10:FF:000126">
    <property type="entry name" value="Uncharacterized protein"/>
    <property type="match status" value="1"/>
</dbReference>
<feature type="domain" description="Enoyl reductase (ER)" evidence="11">
    <location>
        <begin position="49"/>
        <end position="377"/>
    </location>
</feature>
<dbReference type="InterPro" id="IPR011032">
    <property type="entry name" value="GroES-like_sf"/>
</dbReference>
<evidence type="ECO:0000313" key="12">
    <source>
        <dbReference type="EMBL" id="KAB1200106.1"/>
    </source>
</evidence>
<keyword evidence="3 10" id="KW-0479">Metal-binding</keyword>
<dbReference type="InterPro" id="IPR047109">
    <property type="entry name" value="CAD-like"/>
</dbReference>
<evidence type="ECO:0000256" key="4">
    <source>
        <dbReference type="ARBA" id="ARBA00022833"/>
    </source>
</evidence>
<protein>
    <recommendedName>
        <fullName evidence="9">mannitol dehydrogenase</fullName>
        <ecNumber evidence="9">1.1.1.255</ecNumber>
    </recommendedName>
</protein>
<evidence type="ECO:0000256" key="10">
    <source>
        <dbReference type="RuleBase" id="RU361277"/>
    </source>
</evidence>
<dbReference type="GO" id="GO:0009809">
    <property type="term" value="P:lignin biosynthetic process"/>
    <property type="evidence" value="ECO:0007669"/>
    <property type="project" value="UniProtKB-ARBA"/>
</dbReference>
<evidence type="ECO:0000256" key="7">
    <source>
        <dbReference type="ARBA" id="ARBA00051097"/>
    </source>
</evidence>
<evidence type="ECO:0000313" key="13">
    <source>
        <dbReference type="Proteomes" id="UP000516437"/>
    </source>
</evidence>
<sequence length="384" mass="42109">MELAYEDILCNLYLSFSLNSAGFYSQSTMSSASYEKEDCLGWAARDVSGVLSPYKFSRRTVGRDDVSLKITHCGICHADLVWTRNINGDSKYPLVPGHEITGIVKEVGSNVHRFKVGDPVAVGTYVDTCRDCEYCQNDLEQHCANGYVFTFNGIDRDGTITKGGYSSHMVVHERYCFRIPDGYPLASAAPLLCAGISVYAPMIRYKMNQPGISLGVIGLGGLGHMAVKFGKAFGLKVTVFSTSISKREEALHHLGADKFVISSDQEQMAALAKSFDFIIDTAAGDRPFDPYLSLLKTAGVLVVVSTPSEVRGSALPLLLEMRTIAGSVVGGTKSIQEMLNFCAAHKIYPDIEVIPIQYANEAMERLIMKDVKYRFVIDVENSLK</sequence>
<dbReference type="CDD" id="cd05283">
    <property type="entry name" value="CAD1"/>
    <property type="match status" value="1"/>
</dbReference>
<accession>A0A6A1UIP7</accession>
<comment type="similarity">
    <text evidence="2 10">Belongs to the zinc-containing alcohol dehydrogenase family.</text>
</comment>
<gene>
    <name evidence="12" type="ORF">CJ030_MR0G008034</name>
</gene>
<evidence type="ECO:0000256" key="8">
    <source>
        <dbReference type="ARBA" id="ARBA00056693"/>
    </source>
</evidence>
<evidence type="ECO:0000256" key="6">
    <source>
        <dbReference type="ARBA" id="ARBA00023027"/>
    </source>
</evidence>
<dbReference type="InterPro" id="IPR002328">
    <property type="entry name" value="ADH_Zn_CS"/>
</dbReference>
<dbReference type="Pfam" id="PF08240">
    <property type="entry name" value="ADH_N"/>
    <property type="match status" value="1"/>
</dbReference>
<dbReference type="SMART" id="SM00829">
    <property type="entry name" value="PKS_ER"/>
    <property type="match status" value="1"/>
</dbReference>
<organism evidence="12 13">
    <name type="scientific">Morella rubra</name>
    <name type="common">Chinese bayberry</name>
    <dbReference type="NCBI Taxonomy" id="262757"/>
    <lineage>
        <taxon>Eukaryota</taxon>
        <taxon>Viridiplantae</taxon>
        <taxon>Streptophyta</taxon>
        <taxon>Embryophyta</taxon>
        <taxon>Tracheophyta</taxon>
        <taxon>Spermatophyta</taxon>
        <taxon>Magnoliopsida</taxon>
        <taxon>eudicotyledons</taxon>
        <taxon>Gunneridae</taxon>
        <taxon>Pentapetalae</taxon>
        <taxon>rosids</taxon>
        <taxon>fabids</taxon>
        <taxon>Fagales</taxon>
        <taxon>Myricaceae</taxon>
        <taxon>Morella</taxon>
    </lineage>
</organism>
<keyword evidence="4 10" id="KW-0862">Zinc</keyword>
<dbReference type="InterPro" id="IPR013154">
    <property type="entry name" value="ADH-like_N"/>
</dbReference>
<dbReference type="Gene3D" id="3.90.180.10">
    <property type="entry name" value="Medium-chain alcohol dehydrogenases, catalytic domain"/>
    <property type="match status" value="1"/>
</dbReference>
<dbReference type="GO" id="GO:0008270">
    <property type="term" value="F:zinc ion binding"/>
    <property type="evidence" value="ECO:0007669"/>
    <property type="project" value="InterPro"/>
</dbReference>
<evidence type="ECO:0000256" key="2">
    <source>
        <dbReference type="ARBA" id="ARBA00008072"/>
    </source>
</evidence>